<dbReference type="AlphaFoldDB" id="A0A0L0FYS3"/>
<name>A0A0L0FYS3_9EUKA</name>
<gene>
    <name evidence="4" type="ORF">SARC_05906</name>
</gene>
<evidence type="ECO:0000259" key="3">
    <source>
        <dbReference type="Pfam" id="PF01702"/>
    </source>
</evidence>
<evidence type="ECO:0000313" key="4">
    <source>
        <dbReference type="EMBL" id="KNC81784.1"/>
    </source>
</evidence>
<feature type="region of interest" description="Disordered" evidence="2">
    <location>
        <begin position="195"/>
        <end position="214"/>
    </location>
</feature>
<dbReference type="EMBL" id="KQ241997">
    <property type="protein sequence ID" value="KNC81784.1"/>
    <property type="molecule type" value="Genomic_DNA"/>
</dbReference>
<dbReference type="Gene3D" id="3.20.20.105">
    <property type="entry name" value="Queuine tRNA-ribosyltransferase-like"/>
    <property type="match status" value="1"/>
</dbReference>
<dbReference type="SUPFAM" id="SSF51713">
    <property type="entry name" value="tRNA-guanine transglycosylase"/>
    <property type="match status" value="1"/>
</dbReference>
<organism evidence="4 5">
    <name type="scientific">Sphaeroforma arctica JP610</name>
    <dbReference type="NCBI Taxonomy" id="667725"/>
    <lineage>
        <taxon>Eukaryota</taxon>
        <taxon>Ichthyosporea</taxon>
        <taxon>Ichthyophonida</taxon>
        <taxon>Sphaeroforma</taxon>
    </lineage>
</organism>
<dbReference type="InterPro" id="IPR002616">
    <property type="entry name" value="tRNA_ribo_trans-like"/>
</dbReference>
<dbReference type="PANTHER" id="PTHR43468">
    <property type="match status" value="1"/>
</dbReference>
<dbReference type="PANTHER" id="PTHR43468:SF1">
    <property type="entry name" value="TRNA-GUANOSINE(34) QUEUINE TRANSGLYCOSYLASE"/>
    <property type="match status" value="1"/>
</dbReference>
<dbReference type="NCBIfam" id="TIGR00449">
    <property type="entry name" value="tgt_general"/>
    <property type="match status" value="1"/>
</dbReference>
<dbReference type="Proteomes" id="UP000054560">
    <property type="component" value="Unassembled WGS sequence"/>
</dbReference>
<dbReference type="RefSeq" id="XP_014155686.1">
    <property type="nucleotide sequence ID" value="XM_014300211.1"/>
</dbReference>
<proteinExistence type="predicted"/>
<feature type="region of interest" description="Disordered" evidence="2">
    <location>
        <begin position="42"/>
        <end position="63"/>
    </location>
</feature>
<accession>A0A0L0FYS3</accession>
<evidence type="ECO:0000256" key="2">
    <source>
        <dbReference type="SAM" id="MobiDB-lite"/>
    </source>
</evidence>
<keyword evidence="5" id="KW-1185">Reference proteome</keyword>
<evidence type="ECO:0000313" key="5">
    <source>
        <dbReference type="Proteomes" id="UP000054560"/>
    </source>
</evidence>
<dbReference type="InterPro" id="IPR036511">
    <property type="entry name" value="TGT-like_sf"/>
</dbReference>
<dbReference type="eggNOG" id="KOG3908">
    <property type="taxonomic scope" value="Eukaryota"/>
</dbReference>
<evidence type="ECO:0000256" key="1">
    <source>
        <dbReference type="ARBA" id="ARBA00022723"/>
    </source>
</evidence>
<keyword evidence="1" id="KW-0479">Metal-binding</keyword>
<reference evidence="4 5" key="1">
    <citation type="submission" date="2011-02" db="EMBL/GenBank/DDBJ databases">
        <title>The Genome Sequence of Sphaeroforma arctica JP610.</title>
        <authorList>
            <consortium name="The Broad Institute Genome Sequencing Platform"/>
            <person name="Russ C."/>
            <person name="Cuomo C."/>
            <person name="Young S.K."/>
            <person name="Zeng Q."/>
            <person name="Gargeya S."/>
            <person name="Alvarado L."/>
            <person name="Berlin A."/>
            <person name="Chapman S.B."/>
            <person name="Chen Z."/>
            <person name="Freedman E."/>
            <person name="Gellesch M."/>
            <person name="Goldberg J."/>
            <person name="Griggs A."/>
            <person name="Gujja S."/>
            <person name="Heilman E."/>
            <person name="Heiman D."/>
            <person name="Howarth C."/>
            <person name="Mehta T."/>
            <person name="Neiman D."/>
            <person name="Pearson M."/>
            <person name="Roberts A."/>
            <person name="Saif S."/>
            <person name="Shea T."/>
            <person name="Shenoy N."/>
            <person name="Sisk P."/>
            <person name="Stolte C."/>
            <person name="Sykes S."/>
            <person name="White J."/>
            <person name="Yandava C."/>
            <person name="Burger G."/>
            <person name="Gray M.W."/>
            <person name="Holland P.W.H."/>
            <person name="King N."/>
            <person name="Lang F.B.F."/>
            <person name="Roger A.J."/>
            <person name="Ruiz-Trillo I."/>
            <person name="Haas B."/>
            <person name="Nusbaum C."/>
            <person name="Birren B."/>
        </authorList>
    </citation>
    <scope>NUCLEOTIDE SEQUENCE [LARGE SCALE GENOMIC DNA]</scope>
    <source>
        <strain evidence="4 5">JP610</strain>
    </source>
</reference>
<dbReference type="GO" id="GO:0046872">
    <property type="term" value="F:metal ion binding"/>
    <property type="evidence" value="ECO:0007669"/>
    <property type="project" value="UniProtKB-KW"/>
</dbReference>
<dbReference type="GeneID" id="25906410"/>
<dbReference type="STRING" id="667725.A0A0L0FYS3"/>
<feature type="domain" description="tRNA-guanine(15) transglycosylase-like" evidence="3">
    <location>
        <begin position="290"/>
        <end position="373"/>
    </location>
</feature>
<dbReference type="OrthoDB" id="10266407at2759"/>
<feature type="region of interest" description="Disordered" evidence="2">
    <location>
        <begin position="235"/>
        <end position="259"/>
    </location>
</feature>
<feature type="compositionally biased region" description="Polar residues" evidence="2">
    <location>
        <begin position="200"/>
        <end position="214"/>
    </location>
</feature>
<protein>
    <recommendedName>
        <fullName evidence="3">tRNA-guanine(15) transglycosylase-like domain-containing protein</fullName>
    </recommendedName>
</protein>
<dbReference type="GO" id="GO:0006400">
    <property type="term" value="P:tRNA modification"/>
    <property type="evidence" value="ECO:0007669"/>
    <property type="project" value="InterPro"/>
</dbReference>
<sequence length="375" mass="40336">MFTYSRYASARVLPTLGRWRTNTTCQPSMCSQNYSVANYGTTQEAPNIDPVGDSTLNSSDVHQHRDSRGAYQHDSMCTQADSFSHDTVCTKSLRPPVIEGEAHVPLSEPLCTTRSQVKEITGFHCSQSKVGHANTVNPPVDTDPATDAPCVAQEAVLRGVKGDPGVPNKGQLHPGINFGLLPEQVSVYQQSDVLEERTESNTNVQSQAYTTSTPERGTIQGVHSATRDVDAISSTGSLEVDTGPSTQATGTDPPVNLSSRVRYTTTDPVQSTKSDGPFRFEVIHESKKSGARVGVIHTPHGVITTPNFVGVGTNGTIKGLTSEMTRDTGLELMFCNTYHLLLHPGPEIIKAAGGLHRYANYKGPIITDSGGFQPR</sequence>
<dbReference type="Pfam" id="PF01702">
    <property type="entry name" value="TGT"/>
    <property type="match status" value="1"/>
</dbReference>